<proteinExistence type="inferred from homology"/>
<organism evidence="3 4">
    <name type="scientific">Nakaseomyces bracarensis</name>
    <dbReference type="NCBI Taxonomy" id="273131"/>
    <lineage>
        <taxon>Eukaryota</taxon>
        <taxon>Fungi</taxon>
        <taxon>Dikarya</taxon>
        <taxon>Ascomycota</taxon>
        <taxon>Saccharomycotina</taxon>
        <taxon>Saccharomycetes</taxon>
        <taxon>Saccharomycetales</taxon>
        <taxon>Saccharomycetaceae</taxon>
        <taxon>Nakaseomyces</taxon>
    </lineage>
</organism>
<dbReference type="PANTHER" id="PTHR16487">
    <property type="entry name" value="PPP4R2-RELATED PROTEIN"/>
    <property type="match status" value="1"/>
</dbReference>
<feature type="compositionally biased region" description="Acidic residues" evidence="2">
    <location>
        <begin position="220"/>
        <end position="229"/>
    </location>
</feature>
<accession>A0ABR4NYP7</accession>
<feature type="compositionally biased region" description="Basic and acidic residues" evidence="2">
    <location>
        <begin position="66"/>
        <end position="81"/>
    </location>
</feature>
<feature type="compositionally biased region" description="Basic and acidic residues" evidence="2">
    <location>
        <begin position="331"/>
        <end position="344"/>
    </location>
</feature>
<dbReference type="InterPro" id="IPR015267">
    <property type="entry name" value="PPP4R2"/>
</dbReference>
<feature type="region of interest" description="Disordered" evidence="2">
    <location>
        <begin position="220"/>
        <end position="244"/>
    </location>
</feature>
<evidence type="ECO:0000256" key="2">
    <source>
        <dbReference type="SAM" id="MobiDB-lite"/>
    </source>
</evidence>
<keyword evidence="4" id="KW-1185">Reference proteome</keyword>
<dbReference type="Pfam" id="PF09184">
    <property type="entry name" value="PPP4R2"/>
    <property type="match status" value="1"/>
</dbReference>
<gene>
    <name evidence="3" type="ORF">RNJ44_03068</name>
</gene>
<reference evidence="3 4" key="1">
    <citation type="submission" date="2024-05" db="EMBL/GenBank/DDBJ databases">
        <title>Long read based assembly of the Candida bracarensis genome reveals expanded adhesin content.</title>
        <authorList>
            <person name="Marcet-Houben M."/>
            <person name="Ksiezopolska E."/>
            <person name="Gabaldon T."/>
        </authorList>
    </citation>
    <scope>NUCLEOTIDE SEQUENCE [LARGE SCALE GENOMIC DNA]</scope>
    <source>
        <strain evidence="3 4">CBM6</strain>
    </source>
</reference>
<feature type="region of interest" description="Disordered" evidence="2">
    <location>
        <begin position="260"/>
        <end position="344"/>
    </location>
</feature>
<feature type="region of interest" description="Disordered" evidence="2">
    <location>
        <begin position="63"/>
        <end position="99"/>
    </location>
</feature>
<protein>
    <submittedName>
        <fullName evidence="3">Serine/threonine-protein phosphatase 4 regulatory subunit 2</fullName>
    </submittedName>
</protein>
<feature type="compositionally biased region" description="Acidic residues" evidence="2">
    <location>
        <begin position="277"/>
        <end position="312"/>
    </location>
</feature>
<evidence type="ECO:0000313" key="3">
    <source>
        <dbReference type="EMBL" id="KAL3234306.1"/>
    </source>
</evidence>
<dbReference type="Proteomes" id="UP001623330">
    <property type="component" value="Unassembled WGS sequence"/>
</dbReference>
<evidence type="ECO:0000256" key="1">
    <source>
        <dbReference type="ARBA" id="ARBA00009207"/>
    </source>
</evidence>
<sequence>MAELEDVGVNLNGIKSVELYNDLKAVVEDKDYSVFERVSVQELMPALLEHMCETVPEDLFQRKKRSNLDDHNSESVKKPVEEDAQGGATDADEDDEEEVSALKRALERIKDHLLHTFVEKGVYPFTIARICDICYDPFRYFKTYEMNKYVHALEKCCMVETSWHRYEMKEGDDKESQSSNEQNDVALTKISWMDEKTANAITPFIKEIDTIMSVNLTFDEEMEEEEEEQERLRHAKQLGEQDEDFIVEEYYEDDDLADGMHEEHSRSMNRAGLQVQADEDDEDDDDDYIEGDDEEEEDDEEDYDEENDDDQNGDVYKRKLSEQEDPITDDELNHSKKNKIDEST</sequence>
<feature type="compositionally biased region" description="Acidic residues" evidence="2">
    <location>
        <begin position="90"/>
        <end position="99"/>
    </location>
</feature>
<dbReference type="PANTHER" id="PTHR16487:SF0">
    <property type="entry name" value="PROTEIN PHOSPHATASE 4 REGULATORY SUBUNIT 2-RELATED"/>
    <property type="match status" value="1"/>
</dbReference>
<comment type="caution">
    <text evidence="3">The sequence shown here is derived from an EMBL/GenBank/DDBJ whole genome shotgun (WGS) entry which is preliminary data.</text>
</comment>
<evidence type="ECO:0000313" key="4">
    <source>
        <dbReference type="Proteomes" id="UP001623330"/>
    </source>
</evidence>
<name>A0ABR4NYP7_9SACH</name>
<comment type="similarity">
    <text evidence="1">Belongs to the PPP4R2 family.</text>
</comment>
<dbReference type="EMBL" id="JBEVYD010000003">
    <property type="protein sequence ID" value="KAL3234306.1"/>
    <property type="molecule type" value="Genomic_DNA"/>
</dbReference>